<evidence type="ECO:0000313" key="5">
    <source>
        <dbReference type="Proteomes" id="UP001501153"/>
    </source>
</evidence>
<gene>
    <name evidence="4" type="ORF">GCM10023185_19790</name>
</gene>
<dbReference type="EMBL" id="BAABGZ010000020">
    <property type="protein sequence ID" value="GAA4356212.1"/>
    <property type="molecule type" value="Genomic_DNA"/>
</dbReference>
<dbReference type="Pfam" id="PF00041">
    <property type="entry name" value="fn3"/>
    <property type="match status" value="2"/>
</dbReference>
<feature type="signal peptide" evidence="2">
    <location>
        <begin position="1"/>
        <end position="32"/>
    </location>
</feature>
<dbReference type="InterPro" id="IPR050991">
    <property type="entry name" value="ECM_Regulatory_Proteins"/>
</dbReference>
<dbReference type="InterPro" id="IPR013783">
    <property type="entry name" value="Ig-like_fold"/>
</dbReference>
<dbReference type="InterPro" id="IPR003961">
    <property type="entry name" value="FN3_dom"/>
</dbReference>
<dbReference type="SUPFAM" id="SSF49265">
    <property type="entry name" value="Fibronectin type III"/>
    <property type="match status" value="2"/>
</dbReference>
<dbReference type="InterPro" id="IPR056600">
    <property type="entry name" value="GBD_T9SS_assoc"/>
</dbReference>
<dbReference type="Pfam" id="PF18962">
    <property type="entry name" value="Por_Secre_tail"/>
    <property type="match status" value="1"/>
</dbReference>
<dbReference type="InterPro" id="IPR036116">
    <property type="entry name" value="FN3_sf"/>
</dbReference>
<feature type="domain" description="Fibronectin type-III" evidence="3">
    <location>
        <begin position="624"/>
        <end position="718"/>
    </location>
</feature>
<dbReference type="PROSITE" id="PS50853">
    <property type="entry name" value="FN3"/>
    <property type="match status" value="2"/>
</dbReference>
<name>A0ABP8ID33_9BACT</name>
<keyword evidence="2" id="KW-0732">Signal</keyword>
<dbReference type="Proteomes" id="UP001501153">
    <property type="component" value="Unassembled WGS sequence"/>
</dbReference>
<dbReference type="CDD" id="cd00063">
    <property type="entry name" value="FN3"/>
    <property type="match status" value="1"/>
</dbReference>
<dbReference type="InterPro" id="IPR026444">
    <property type="entry name" value="Secre_tail"/>
</dbReference>
<proteinExistence type="predicted"/>
<dbReference type="SMART" id="SM00060">
    <property type="entry name" value="FN3"/>
    <property type="match status" value="3"/>
</dbReference>
<keyword evidence="5" id="KW-1185">Reference proteome</keyword>
<dbReference type="Pfam" id="PF23759">
    <property type="entry name" value="GBD_T9SS_assoc"/>
    <property type="match status" value="2"/>
</dbReference>
<dbReference type="RefSeq" id="WP_345235873.1">
    <property type="nucleotide sequence ID" value="NZ_BAABGZ010000020.1"/>
</dbReference>
<evidence type="ECO:0000256" key="1">
    <source>
        <dbReference type="ARBA" id="ARBA00022737"/>
    </source>
</evidence>
<reference evidence="5" key="1">
    <citation type="journal article" date="2019" name="Int. J. Syst. Evol. Microbiol.">
        <title>The Global Catalogue of Microorganisms (GCM) 10K type strain sequencing project: providing services to taxonomists for standard genome sequencing and annotation.</title>
        <authorList>
            <consortium name="The Broad Institute Genomics Platform"/>
            <consortium name="The Broad Institute Genome Sequencing Center for Infectious Disease"/>
            <person name="Wu L."/>
            <person name="Ma J."/>
        </authorList>
    </citation>
    <scope>NUCLEOTIDE SEQUENCE [LARGE SCALE GENOMIC DNA]</scope>
    <source>
        <strain evidence="5">JCM 17923</strain>
    </source>
</reference>
<keyword evidence="1" id="KW-0677">Repeat</keyword>
<evidence type="ECO:0000256" key="2">
    <source>
        <dbReference type="SAM" id="SignalP"/>
    </source>
</evidence>
<comment type="caution">
    <text evidence="4">The sequence shown here is derived from an EMBL/GenBank/DDBJ whole genome shotgun (WGS) entry which is preliminary data.</text>
</comment>
<protein>
    <recommendedName>
        <fullName evidence="3">Fibronectin type-III domain-containing protein</fullName>
    </recommendedName>
</protein>
<dbReference type="Gene3D" id="2.60.40.10">
    <property type="entry name" value="Immunoglobulins"/>
    <property type="match status" value="2"/>
</dbReference>
<accession>A0ABP8ID33</accession>
<dbReference type="PANTHER" id="PTHR46708">
    <property type="entry name" value="TENASCIN"/>
    <property type="match status" value="1"/>
</dbReference>
<dbReference type="PANTHER" id="PTHR46708:SF2">
    <property type="entry name" value="FIBRONECTIN TYPE-III DOMAIN-CONTAINING PROTEIN"/>
    <property type="match status" value="1"/>
</dbReference>
<sequence length="940" mass="96003">MSIFLPPSWRGRLGSSLLLLGSLLLGSQAAQAQVDTYQFAASSGTFTPLVGGTTVASIQTDDNLSAVLALPFPFTFDGAVHTQFMVSSNGWLTFNTMASSNNLTNELAIGPATERPRVAPYWDDMHGGQGTASYATTGTAPNRVFTFEWLNWYRYGNSGGPSISFQVKLFETTNVVQFVYRDEPAAITNASASIGLSGTGMGPGSFLSVSDAVANPSVSSTMEYDMIASEPPTGQVYQFTPPVPSACPTPRNLTATVTTNSAVLNWSVTNASPGPFTVRYGAPGFNPTTGGTPITGITGTSTTITGLTPNTAYQFYVTQNCGGTAGHSNQSSAGGFTTNPNPAANDNCANAIVLPVSMACTTPLTGTVFGATQSQPATTNCGFGINSANDVWYRFTATGTSHTITMTSQFGAVFDVLSGTCTTNTSVYCNTVAGGGSSSRTLGGLTAGQQYFLRVYSSGPAPAASSSSFTLCIVPGPATPANDECAGALNVPVQYGTMCISQTAADNTAATASAGVPAPGCASYVDKDIWFRVTVPASGTLTLQTVSPTGGSQISDTGLAVYSGTCNNLSLEDCDDDSGSNAYSLINVTNRMPGEVLYIRAWAYAGSNTGLIAVCATSPSNCPIPTGLAAANLTNTTAQLSWTAGGTVGAGDTFELEYGAQGFMIGTGTAVTALTASSYQLTGLMPNTGYCFYVRQNCGAANGSSTYAGPFCFTTPLTAPSNDEPCGALALTGNNITGTNVGATTTQATGITLPACSPSAAPKDVWFTMTPTGTSTSLTLTGNPAGMVRVYSAPSCSGPFALVACRASAGNNQSVGTVSLTGLTAGQRYYVAVSGFGSSDTNGTFTISGTALATRARAETAALVVYPNPSSSGQLTLRLEAAPAAGQAVLVNALGQQVRALALPAATLEHTLSTRGLAAGIYTLRVQRGSDLLSRKVVIE</sequence>
<evidence type="ECO:0000259" key="3">
    <source>
        <dbReference type="PROSITE" id="PS50853"/>
    </source>
</evidence>
<dbReference type="Gene3D" id="2.60.120.380">
    <property type="match status" value="1"/>
</dbReference>
<evidence type="ECO:0000313" key="4">
    <source>
        <dbReference type="EMBL" id="GAA4356212.1"/>
    </source>
</evidence>
<dbReference type="NCBIfam" id="TIGR04183">
    <property type="entry name" value="Por_Secre_tail"/>
    <property type="match status" value="1"/>
</dbReference>
<organism evidence="4 5">
    <name type="scientific">Hymenobacter saemangeumensis</name>
    <dbReference type="NCBI Taxonomy" id="1084522"/>
    <lineage>
        <taxon>Bacteria</taxon>
        <taxon>Pseudomonadati</taxon>
        <taxon>Bacteroidota</taxon>
        <taxon>Cytophagia</taxon>
        <taxon>Cytophagales</taxon>
        <taxon>Hymenobacteraceae</taxon>
        <taxon>Hymenobacter</taxon>
    </lineage>
</organism>
<feature type="chain" id="PRO_5046810830" description="Fibronectin type-III domain-containing protein" evidence="2">
    <location>
        <begin position="33"/>
        <end position="940"/>
    </location>
</feature>
<feature type="domain" description="Fibronectin type-III" evidence="3">
    <location>
        <begin position="249"/>
        <end position="341"/>
    </location>
</feature>